<dbReference type="Gene3D" id="2.60.40.10">
    <property type="entry name" value="Immunoglobulins"/>
    <property type="match status" value="1"/>
</dbReference>
<dbReference type="SUPFAM" id="SSF52279">
    <property type="entry name" value="Beta-D-glucan exohydrolase, C-terminal domain"/>
    <property type="match status" value="1"/>
</dbReference>
<proteinExistence type="inferred from homology"/>
<dbReference type="Pfam" id="PF01915">
    <property type="entry name" value="Glyco_hydro_3_C"/>
    <property type="match status" value="1"/>
</dbReference>
<keyword evidence="2" id="KW-0378">Hydrolase</keyword>
<dbReference type="InterPro" id="IPR002772">
    <property type="entry name" value="Glyco_hydro_3_C"/>
</dbReference>
<evidence type="ECO:0000313" key="5">
    <source>
        <dbReference type="EMBL" id="MFC3101912.1"/>
    </source>
</evidence>
<organism evidence="5 6">
    <name type="scientific">Alteraurantiacibacter lauratis</name>
    <dbReference type="NCBI Taxonomy" id="2054627"/>
    <lineage>
        <taxon>Bacteria</taxon>
        <taxon>Pseudomonadati</taxon>
        <taxon>Pseudomonadota</taxon>
        <taxon>Alphaproteobacteria</taxon>
        <taxon>Sphingomonadales</taxon>
        <taxon>Erythrobacteraceae</taxon>
        <taxon>Alteraurantiacibacter</taxon>
    </lineage>
</organism>
<evidence type="ECO:0000256" key="2">
    <source>
        <dbReference type="ARBA" id="ARBA00022801"/>
    </source>
</evidence>
<comment type="caution">
    <text evidence="5">The sequence shown here is derived from an EMBL/GenBank/DDBJ whole genome shotgun (WGS) entry which is preliminary data.</text>
</comment>
<feature type="domain" description="Fibronectin type III-like" evidence="4">
    <location>
        <begin position="648"/>
        <end position="715"/>
    </location>
</feature>
<evidence type="ECO:0000256" key="3">
    <source>
        <dbReference type="SAM" id="SignalP"/>
    </source>
</evidence>
<evidence type="ECO:0000256" key="1">
    <source>
        <dbReference type="ARBA" id="ARBA00005336"/>
    </source>
</evidence>
<dbReference type="InterPro" id="IPR001764">
    <property type="entry name" value="Glyco_hydro_3_N"/>
</dbReference>
<keyword evidence="3" id="KW-0732">Signal</keyword>
<dbReference type="InterPro" id="IPR026891">
    <property type="entry name" value="Fn3-like"/>
</dbReference>
<dbReference type="PANTHER" id="PTHR42715">
    <property type="entry name" value="BETA-GLUCOSIDASE"/>
    <property type="match status" value="1"/>
</dbReference>
<comment type="similarity">
    <text evidence="1">Belongs to the glycosyl hydrolase 3 family.</text>
</comment>
<sequence>MKSRHILLAATVLALAVSPALAQTPQPGGAALLAADTRGTPDERAAAMLAQMTQDEKLTLLMGYFGEDFAPANYTRVPEARAGSAGYVPGIPRLGIPAQWQADAGIGVATQGGAASKRGRTALPSGLATAASWDVDAAFASGAMIGSEARADGFNVLLAGSVNLIREPRGGRNFEYAGEDPLLAGVMVGRQIAGIQSNNIISTSKHFAVNAQETDRGAGNSVVEEAALRMADLFAFQIAHEIGQPGSVMCAYNRVNGPYSCEHPFLLTQVLREEWGWPGYVMSDWGAVHSTAPSIVAGLDQESGFGLQSDAWLRADRVAAALEAGEITQAHIDTAVRRILRSMFAHGLVDNPVAEGQAIDFAANRAVSQVAAEGGIVLLKNERGLLPLGATARRIVVIGGHADRGVLSGGGSSQVYPGEGPDGGNAVPGLEPRTWPGPVVYYPSSPLEELRALLPDADISFHDGRDHEGAAAAANAADLAIVFANQWASESIDVPLHVEDDTLVESVAMNQPNTVVVLQTGGPVLMPWAARVPAIVQAWYPGRNGGAAIARVLTGAVNPSGHLPVTFPRALAQLPHPGDPQPGDVVYSEGAAVGYKWFDAHGHDPLFPFGHGLSYTSFAMSDLAVEARGEGLVARFTLTNTGTRAGADVAQIYVSGPNWEAPQRLGGFAKVSLEPGETRQIEVAVDPRLLAVWDTANPGWTRAAGTYTVRLGESSRVMADSVEITLPASHLPPGWKP</sequence>
<keyword evidence="6" id="KW-1185">Reference proteome</keyword>
<dbReference type="InterPro" id="IPR036881">
    <property type="entry name" value="Glyco_hydro_3_C_sf"/>
</dbReference>
<evidence type="ECO:0000259" key="4">
    <source>
        <dbReference type="SMART" id="SM01217"/>
    </source>
</evidence>
<gene>
    <name evidence="5" type="ORF">ACFODK_13560</name>
</gene>
<dbReference type="Pfam" id="PF14310">
    <property type="entry name" value="Fn3-like"/>
    <property type="match status" value="1"/>
</dbReference>
<dbReference type="Proteomes" id="UP001595378">
    <property type="component" value="Unassembled WGS sequence"/>
</dbReference>
<protein>
    <submittedName>
        <fullName evidence="5">Beta-glucosidase</fullName>
    </submittedName>
</protein>
<dbReference type="Gene3D" id="3.40.50.1700">
    <property type="entry name" value="Glycoside hydrolase family 3 C-terminal domain"/>
    <property type="match status" value="2"/>
</dbReference>
<dbReference type="RefSeq" id="WP_336920199.1">
    <property type="nucleotide sequence ID" value="NZ_JBANRN010000015.1"/>
</dbReference>
<feature type="chain" id="PRO_5045258536" evidence="3">
    <location>
        <begin position="23"/>
        <end position="737"/>
    </location>
</feature>
<reference evidence="6" key="1">
    <citation type="journal article" date="2019" name="Int. J. Syst. Evol. Microbiol.">
        <title>The Global Catalogue of Microorganisms (GCM) 10K type strain sequencing project: providing services to taxonomists for standard genome sequencing and annotation.</title>
        <authorList>
            <consortium name="The Broad Institute Genomics Platform"/>
            <consortium name="The Broad Institute Genome Sequencing Center for Infectious Disease"/>
            <person name="Wu L."/>
            <person name="Ma J."/>
        </authorList>
    </citation>
    <scope>NUCLEOTIDE SEQUENCE [LARGE SCALE GENOMIC DNA]</scope>
    <source>
        <strain evidence="6">KCTC 52606</strain>
    </source>
</reference>
<feature type="signal peptide" evidence="3">
    <location>
        <begin position="1"/>
        <end position="22"/>
    </location>
</feature>
<accession>A0ABV7EJT8</accession>
<dbReference type="SMART" id="SM01217">
    <property type="entry name" value="Fn3_like"/>
    <property type="match status" value="1"/>
</dbReference>
<dbReference type="Pfam" id="PF00933">
    <property type="entry name" value="Glyco_hydro_3"/>
    <property type="match status" value="1"/>
</dbReference>
<dbReference type="InterPro" id="IPR017853">
    <property type="entry name" value="GH"/>
</dbReference>
<dbReference type="EMBL" id="JBHRSU010000036">
    <property type="protein sequence ID" value="MFC3101912.1"/>
    <property type="molecule type" value="Genomic_DNA"/>
</dbReference>
<dbReference type="PRINTS" id="PR00133">
    <property type="entry name" value="GLHYDRLASE3"/>
</dbReference>
<dbReference type="InterPro" id="IPR050288">
    <property type="entry name" value="Cellulose_deg_GH3"/>
</dbReference>
<dbReference type="InterPro" id="IPR013783">
    <property type="entry name" value="Ig-like_fold"/>
</dbReference>
<dbReference type="SUPFAM" id="SSF51445">
    <property type="entry name" value="(Trans)glycosidases"/>
    <property type="match status" value="1"/>
</dbReference>
<dbReference type="InterPro" id="IPR036962">
    <property type="entry name" value="Glyco_hydro_3_N_sf"/>
</dbReference>
<dbReference type="PANTHER" id="PTHR42715:SF10">
    <property type="entry name" value="BETA-GLUCOSIDASE"/>
    <property type="match status" value="1"/>
</dbReference>
<name>A0ABV7EJT8_9SPHN</name>
<dbReference type="Gene3D" id="3.20.20.300">
    <property type="entry name" value="Glycoside hydrolase, family 3, N-terminal domain"/>
    <property type="match status" value="2"/>
</dbReference>
<evidence type="ECO:0000313" key="6">
    <source>
        <dbReference type="Proteomes" id="UP001595378"/>
    </source>
</evidence>